<organism evidence="1 2">
    <name type="scientific">Pseudomonas vancouverensis</name>
    <dbReference type="NCBI Taxonomy" id="95300"/>
    <lineage>
        <taxon>Bacteria</taxon>
        <taxon>Pseudomonadati</taxon>
        <taxon>Pseudomonadota</taxon>
        <taxon>Gammaproteobacteria</taxon>
        <taxon>Pseudomonadales</taxon>
        <taxon>Pseudomonadaceae</taxon>
        <taxon>Pseudomonas</taxon>
    </lineage>
</organism>
<evidence type="ECO:0000313" key="2">
    <source>
        <dbReference type="Proteomes" id="UP000295254"/>
    </source>
</evidence>
<dbReference type="Proteomes" id="UP000295254">
    <property type="component" value="Unassembled WGS sequence"/>
</dbReference>
<evidence type="ECO:0000313" key="1">
    <source>
        <dbReference type="EMBL" id="TDB68652.1"/>
    </source>
</evidence>
<keyword evidence="2" id="KW-1185">Reference proteome</keyword>
<comment type="caution">
    <text evidence="1">The sequence shown here is derived from an EMBL/GenBank/DDBJ whole genome shotgun (WGS) entry which is preliminary data.</text>
</comment>
<dbReference type="RefSeq" id="WP_132680097.1">
    <property type="nucleotide sequence ID" value="NZ_LT629803.1"/>
</dbReference>
<name>A0A1H2P9L4_PSEVA</name>
<accession>A0A1H2P9L4</accession>
<evidence type="ECO:0008006" key="3">
    <source>
        <dbReference type="Google" id="ProtNLM"/>
    </source>
</evidence>
<sequence length="300" mass="32111">MISERMEILPPPSSISPRSGGVGRGFTVGAMIPIPFFKCNIYFYELDGRLIRKVTTAPGWGPMLHGFDMPADLTTPGKNFYFRIQYQSVASIYSHWAQSGTLRMEDAPTLPMLRVTAPPAHSSHPEGIIEVKGDGVIPGAKVSYVETQTGVSGDAVVSGSSWHIARDWGKGFKSVYVNQTLGGISSIYVAANFRTDVAVPPPPEILMPQNGDELPEGKLLLAGSCLVGASVVFLTDDDGVLIANANVYDGFWNVDLDLGKGKYTIKAVQGFQGYPSAPSAPVTFNLIAAKSALLVDKDNS</sequence>
<dbReference type="AlphaFoldDB" id="A0A1H2P9L4"/>
<dbReference type="EMBL" id="RRZK01000002">
    <property type="protein sequence ID" value="TDB68652.1"/>
    <property type="molecule type" value="Genomic_DNA"/>
</dbReference>
<gene>
    <name evidence="1" type="ORF">EIY72_01990</name>
</gene>
<reference evidence="2" key="1">
    <citation type="journal article" date="2019" name="bioRxiv">
        <title>Bacterially produced spermidine induces plant systemic susceptibility to pathogens.</title>
        <authorList>
            <person name="Melnyk R.A."/>
            <person name="Beskrovnaya P.A."/>
            <person name="Liu Z."/>
            <person name="Song Y."/>
            <person name="Haney C.H."/>
        </authorList>
    </citation>
    <scope>NUCLEOTIDE SEQUENCE [LARGE SCALE GENOMIC DNA]</scope>
    <source>
        <strain evidence="2">Dha-51</strain>
    </source>
</reference>
<protein>
    <recommendedName>
        <fullName evidence="3">Bacterial Ig-like domain-containing protein</fullName>
    </recommendedName>
</protein>
<proteinExistence type="predicted"/>